<dbReference type="Pfam" id="PF01960">
    <property type="entry name" value="ArgJ"/>
    <property type="match status" value="1"/>
</dbReference>
<dbReference type="NCBIfam" id="NF003802">
    <property type="entry name" value="PRK05388.1"/>
    <property type="match status" value="1"/>
</dbReference>
<feature type="site" description="Involved in the stabilization of negative charge on the oxyanion by the formation of the oxyanion hole" evidence="11">
    <location>
        <position position="120"/>
    </location>
</feature>
<dbReference type="EC" id="2.3.1.35" evidence="11"/>
<comment type="pathway">
    <text evidence="11">Amino-acid biosynthesis; L-arginine biosynthesis; L-ornithine and N-acetyl-L-glutamate from L-glutamate and N(2)-acetyl-L-ornithine (cyclic): step 1/1.</text>
</comment>
<dbReference type="EMBL" id="GU474907">
    <property type="protein sequence ID" value="ADI19013.1"/>
    <property type="molecule type" value="Genomic_DNA"/>
</dbReference>
<evidence type="ECO:0000256" key="4">
    <source>
        <dbReference type="ARBA" id="ARBA00022490"/>
    </source>
</evidence>
<evidence type="ECO:0000256" key="5">
    <source>
        <dbReference type="ARBA" id="ARBA00022571"/>
    </source>
</evidence>
<feature type="binding site" evidence="11">
    <location>
        <position position="193"/>
    </location>
    <ligand>
        <name>substrate</name>
    </ligand>
</feature>
<protein>
    <recommendedName>
        <fullName evidence="11">Arginine biosynthesis bifunctional protein ArgJ</fullName>
    </recommendedName>
    <domain>
        <recommendedName>
            <fullName evidence="11">Glutamate N-acetyltransferase</fullName>
            <ecNumber evidence="11">2.3.1.35</ecNumber>
        </recommendedName>
        <alternativeName>
            <fullName evidence="11">Ornithine acetyltransferase</fullName>
            <shortName evidence="11">OATase</shortName>
        </alternativeName>
        <alternativeName>
            <fullName evidence="11">Ornithine transacetylase</fullName>
        </alternativeName>
    </domain>
    <domain>
        <recommendedName>
            <fullName evidence="11">Amino-acid acetyltransferase</fullName>
            <ecNumber evidence="11">2.3.1.1</ecNumber>
        </recommendedName>
        <alternativeName>
            <fullName evidence="11">N-acetylglutamate synthase</fullName>
            <shortName evidence="11">AGSase</shortName>
        </alternativeName>
    </domain>
    <component>
        <recommendedName>
            <fullName evidence="11">Arginine biosynthesis bifunctional protein ArgJ alpha chain</fullName>
        </recommendedName>
    </component>
    <component>
        <recommendedName>
            <fullName evidence="11">Arginine biosynthesis bifunctional protein ArgJ beta chain</fullName>
        </recommendedName>
    </component>
</protein>
<evidence type="ECO:0000256" key="11">
    <source>
        <dbReference type="HAMAP-Rule" id="MF_01106"/>
    </source>
</evidence>
<comment type="subunit">
    <text evidence="3 11">Heterotetramer of two alpha and two beta chains.</text>
</comment>
<dbReference type="SUPFAM" id="SSF56266">
    <property type="entry name" value="DmpA/ArgJ-like"/>
    <property type="match status" value="1"/>
</dbReference>
<dbReference type="PANTHER" id="PTHR23100">
    <property type="entry name" value="ARGININE BIOSYNTHESIS BIFUNCTIONAL PROTEIN ARGJ"/>
    <property type="match status" value="1"/>
</dbReference>
<evidence type="ECO:0000256" key="2">
    <source>
        <dbReference type="ARBA" id="ARBA00006774"/>
    </source>
</evidence>
<proteinExistence type="inferred from homology"/>
<feature type="site" description="Involved in the stabilization of negative charge on the oxyanion by the formation of the oxyanion hole" evidence="11">
    <location>
        <position position="121"/>
    </location>
</feature>
<dbReference type="GO" id="GO:0004042">
    <property type="term" value="F:L-glutamate N-acetyltransferase activity"/>
    <property type="evidence" value="ECO:0007669"/>
    <property type="project" value="UniProtKB-UniRule"/>
</dbReference>
<comment type="catalytic activity">
    <reaction evidence="11">
        <text>L-glutamate + acetyl-CoA = N-acetyl-L-glutamate + CoA + H(+)</text>
        <dbReference type="Rhea" id="RHEA:24292"/>
        <dbReference type="ChEBI" id="CHEBI:15378"/>
        <dbReference type="ChEBI" id="CHEBI:29985"/>
        <dbReference type="ChEBI" id="CHEBI:44337"/>
        <dbReference type="ChEBI" id="CHEBI:57287"/>
        <dbReference type="ChEBI" id="CHEBI:57288"/>
        <dbReference type="EC" id="2.3.1.1"/>
    </reaction>
</comment>
<keyword evidence="6 11" id="KW-0028">Amino-acid biosynthesis</keyword>
<dbReference type="InterPro" id="IPR042195">
    <property type="entry name" value="ArgJ_beta_C"/>
</dbReference>
<keyword evidence="4 11" id="KW-0963">Cytoplasm</keyword>
<dbReference type="FunFam" id="3.10.20.340:FF:000003">
    <property type="entry name" value="Arginine biosynthesis bifunctional protein ArgJ"/>
    <property type="match status" value="1"/>
</dbReference>
<sequence length="408" mass="42260">MTTRSPLAPDKFPDLPTIDGLDLAVVASGLKYKNRNDLLLMTLCETATVAGVFTRSDTAAAPVIWSRDVVASGRAGAILTNAGNANAFTGKRGRDTVHQTSAALADALGIRADQILLASTGVIGEPLESDELSAHFPQLVANQGASWEQAAEAILTTDTFAKGAHITCDIDGVSVNICGIAKGSGMIAPNMATMLGYIATDATLPADVLQTLLTTATDQSFNAITVDSDTSTNDTVFLIATGRANAPMISSADDPKLHGFRDALTKLMVDLATKIVRDGEGASKFITITVSGADSDDQARHIGLAIANSPLVKTAIAGEDANWGRIAMAVGKSGFGIDQQAIGIKIGGLAVATDGMRVTDYDETPIAAHMQTASIDIAVSVGDSVGVATVYSCDLTHDYISINADYRS</sequence>
<dbReference type="GO" id="GO:0004358">
    <property type="term" value="F:L-glutamate N-acetyltransferase activity, acting on acetyl-L-ornithine as donor"/>
    <property type="evidence" value="ECO:0007669"/>
    <property type="project" value="UniProtKB-UniRule"/>
</dbReference>
<gene>
    <name evidence="11" type="primary">argJ</name>
</gene>
<accession>E0XX72</accession>
<comment type="similarity">
    <text evidence="2 11">Belongs to the ArgJ family.</text>
</comment>
<dbReference type="GO" id="GO:0006592">
    <property type="term" value="P:ornithine biosynthetic process"/>
    <property type="evidence" value="ECO:0007669"/>
    <property type="project" value="TreeGrafter"/>
</dbReference>
<comment type="catalytic activity">
    <reaction evidence="11">
        <text>N(2)-acetyl-L-ornithine + L-glutamate = N-acetyl-L-glutamate + L-ornithine</text>
        <dbReference type="Rhea" id="RHEA:15349"/>
        <dbReference type="ChEBI" id="CHEBI:29985"/>
        <dbReference type="ChEBI" id="CHEBI:44337"/>
        <dbReference type="ChEBI" id="CHEBI:46911"/>
        <dbReference type="ChEBI" id="CHEBI:57805"/>
        <dbReference type="EC" id="2.3.1.35"/>
    </reaction>
</comment>
<dbReference type="GO" id="GO:0005737">
    <property type="term" value="C:cytoplasm"/>
    <property type="evidence" value="ECO:0007669"/>
    <property type="project" value="UniProtKB-SubCell"/>
</dbReference>
<dbReference type="InterPro" id="IPR002813">
    <property type="entry name" value="Arg_biosynth_ArgJ"/>
</dbReference>
<evidence type="ECO:0000256" key="8">
    <source>
        <dbReference type="ARBA" id="ARBA00022813"/>
    </source>
</evidence>
<feature type="binding site" evidence="11">
    <location>
        <position position="182"/>
    </location>
    <ligand>
        <name>substrate</name>
    </ligand>
</feature>
<dbReference type="CDD" id="cd02152">
    <property type="entry name" value="OAT"/>
    <property type="match status" value="1"/>
</dbReference>
<evidence type="ECO:0000256" key="1">
    <source>
        <dbReference type="ARBA" id="ARBA00004496"/>
    </source>
</evidence>
<dbReference type="InterPro" id="IPR016117">
    <property type="entry name" value="ArgJ-like_dom_sf"/>
</dbReference>
<feature type="chain" id="PRO_5023307560" description="Arginine biosynthesis bifunctional protein ArgJ alpha chain" evidence="11">
    <location>
        <begin position="1"/>
        <end position="192"/>
    </location>
</feature>
<dbReference type="MEROPS" id="T05.001"/>
<evidence type="ECO:0000256" key="7">
    <source>
        <dbReference type="ARBA" id="ARBA00022679"/>
    </source>
</evidence>
<dbReference type="FunFam" id="3.60.70.12:FF:000001">
    <property type="entry name" value="Arginine biosynthesis bifunctional protein ArgJ, chloroplastic"/>
    <property type="match status" value="1"/>
</dbReference>
<dbReference type="GO" id="GO:0006526">
    <property type="term" value="P:L-arginine biosynthetic process"/>
    <property type="evidence" value="ECO:0007669"/>
    <property type="project" value="UniProtKB-UniRule"/>
</dbReference>
<feature type="binding site" evidence="11">
    <location>
        <position position="156"/>
    </location>
    <ligand>
        <name>substrate</name>
    </ligand>
</feature>
<comment type="pathway">
    <text evidence="11">Amino-acid biosynthesis; L-arginine biosynthesis; N(2)-acetyl-L-ornithine from L-glutamate: step 1/4.</text>
</comment>
<keyword evidence="9 11" id="KW-0511">Multifunctional enzyme</keyword>
<comment type="subcellular location">
    <subcellularLocation>
        <location evidence="1 11">Cytoplasm</location>
    </subcellularLocation>
</comment>
<feature type="site" description="Cleavage; by autolysis" evidence="11">
    <location>
        <begin position="192"/>
        <end position="193"/>
    </location>
</feature>
<keyword evidence="7 11" id="KW-0808">Transferase</keyword>
<dbReference type="UniPathway" id="UPA00068">
    <property type="reaction ID" value="UER00106"/>
</dbReference>
<evidence type="ECO:0000313" key="12">
    <source>
        <dbReference type="EMBL" id="ADI19013.1"/>
    </source>
</evidence>
<feature type="active site" description="Nucleophile" evidence="11">
    <location>
        <position position="193"/>
    </location>
</feature>
<organism evidence="12">
    <name type="scientific">uncultured alpha proteobacterium HF0070_05I22</name>
    <dbReference type="NCBI Taxonomy" id="710803"/>
    <lineage>
        <taxon>Bacteria</taxon>
        <taxon>Pseudomonadati</taxon>
        <taxon>Pseudomonadota</taxon>
        <taxon>Alphaproteobacteria</taxon>
        <taxon>environmental samples</taxon>
    </lineage>
</organism>
<keyword evidence="12" id="KW-0032">Aminotransferase</keyword>
<evidence type="ECO:0000256" key="6">
    <source>
        <dbReference type="ARBA" id="ARBA00022605"/>
    </source>
</evidence>
<feature type="binding site" evidence="11">
    <location>
        <position position="403"/>
    </location>
    <ligand>
        <name>substrate</name>
    </ligand>
</feature>
<feature type="binding site" evidence="11">
    <location>
        <position position="280"/>
    </location>
    <ligand>
        <name>substrate</name>
    </ligand>
</feature>
<dbReference type="GO" id="GO:0008483">
    <property type="term" value="F:transaminase activity"/>
    <property type="evidence" value="ECO:0007669"/>
    <property type="project" value="UniProtKB-KW"/>
</dbReference>
<reference evidence="12" key="1">
    <citation type="journal article" date="2011" name="Environ. Microbiol.">
        <title>Time-series analyses of Monterey Bay coastal microbial picoplankton using a 'genome proxy' microarray.</title>
        <authorList>
            <person name="Rich V.I."/>
            <person name="Pham V.D."/>
            <person name="Eppley J."/>
            <person name="Shi Y."/>
            <person name="DeLong E.F."/>
        </authorList>
    </citation>
    <scope>NUCLEOTIDE SEQUENCE</scope>
</reference>
<evidence type="ECO:0000256" key="3">
    <source>
        <dbReference type="ARBA" id="ARBA00011475"/>
    </source>
</evidence>
<dbReference type="Gene3D" id="3.10.20.340">
    <property type="entry name" value="ArgJ beta chain, C-terminal domain"/>
    <property type="match status" value="1"/>
</dbReference>
<keyword evidence="10 11" id="KW-0012">Acyltransferase</keyword>
<dbReference type="PANTHER" id="PTHR23100:SF0">
    <property type="entry name" value="ARGININE BIOSYNTHESIS BIFUNCTIONAL PROTEIN ARGJ, MITOCHONDRIAL"/>
    <property type="match status" value="1"/>
</dbReference>
<name>E0XX72_9PROT</name>
<dbReference type="Gene3D" id="3.60.70.12">
    <property type="entry name" value="L-amino peptidase D-ALA esterase/amidase"/>
    <property type="match status" value="1"/>
</dbReference>
<keyword evidence="5 11" id="KW-0055">Arginine biosynthesis</keyword>
<feature type="binding site" evidence="11">
    <location>
        <position position="408"/>
    </location>
    <ligand>
        <name>substrate</name>
    </ligand>
</feature>
<comment type="function">
    <text evidence="11">Catalyzes two activities which are involved in the cyclic version of arginine biosynthesis: the synthesis of N-acetylglutamate from glutamate and acetyl-CoA as the acetyl donor, and of ornithine by transacetylation between N(2)-acetylornithine and glutamate.</text>
</comment>
<evidence type="ECO:0000256" key="10">
    <source>
        <dbReference type="ARBA" id="ARBA00023315"/>
    </source>
</evidence>
<dbReference type="EC" id="2.3.1.1" evidence="11"/>
<dbReference type="NCBIfam" id="TIGR00120">
    <property type="entry name" value="ArgJ"/>
    <property type="match status" value="1"/>
</dbReference>
<dbReference type="AlphaFoldDB" id="E0XX72"/>
<dbReference type="HAMAP" id="MF_01106">
    <property type="entry name" value="ArgJ"/>
    <property type="match status" value="1"/>
</dbReference>
<evidence type="ECO:0000256" key="9">
    <source>
        <dbReference type="ARBA" id="ARBA00023268"/>
    </source>
</evidence>
<keyword evidence="8 11" id="KW-0068">Autocatalytic cleavage</keyword>
<feature type="chain" id="PRO_5023307559" description="Arginine biosynthesis bifunctional protein ArgJ beta chain" evidence="11">
    <location>
        <begin position="193"/>
        <end position="408"/>
    </location>
</feature>